<keyword evidence="5" id="KW-0472">Membrane</keyword>
<dbReference type="SUPFAM" id="SSF52540">
    <property type="entry name" value="P-loop containing nucleoside triphosphate hydrolases"/>
    <property type="match status" value="1"/>
</dbReference>
<dbReference type="EMBL" id="CP001106">
    <property type="protein sequence ID" value="ACR73606.1"/>
    <property type="molecule type" value="Genomic_DNA"/>
</dbReference>
<feature type="domain" description="Dynamin N-terminal" evidence="7">
    <location>
        <begin position="215"/>
        <end position="416"/>
    </location>
</feature>
<feature type="coiled-coil region" evidence="6">
    <location>
        <begin position="556"/>
        <end position="593"/>
    </location>
</feature>
<evidence type="ECO:0000313" key="8">
    <source>
        <dbReference type="EMBL" id="ACR73606.1"/>
    </source>
</evidence>
<evidence type="ECO:0000256" key="3">
    <source>
        <dbReference type="ARBA" id="ARBA00022801"/>
    </source>
</evidence>
<dbReference type="RefSeq" id="WP_012740733.1">
    <property type="nucleotide sequence ID" value="NC_012780.1"/>
</dbReference>
<keyword evidence="4" id="KW-0342">GTP-binding</keyword>
<dbReference type="PANTHER" id="PTHR10465:SF0">
    <property type="entry name" value="SARCALUMENIN"/>
    <property type="match status" value="1"/>
</dbReference>
<evidence type="ECO:0000259" key="7">
    <source>
        <dbReference type="Pfam" id="PF00350"/>
    </source>
</evidence>
<dbReference type="AlphaFoldDB" id="C4Z6L4"/>
<dbReference type="Proteomes" id="UP000001476">
    <property type="component" value="Plasmid pEubeli2"/>
</dbReference>
<organism evidence="8 9">
    <name type="scientific">Lachnospira eligens (strain ATCC 27750 / DSM 3376 / VPI C15-48 / C15-B4)</name>
    <name type="common">Eubacterium eligens</name>
    <dbReference type="NCBI Taxonomy" id="515620"/>
    <lineage>
        <taxon>Bacteria</taxon>
        <taxon>Bacillati</taxon>
        <taxon>Bacillota</taxon>
        <taxon>Clostridia</taxon>
        <taxon>Lachnospirales</taxon>
        <taxon>Lachnospiraceae</taxon>
        <taxon>Lachnospira</taxon>
    </lineage>
</organism>
<geneLocation type="plasmid" evidence="9">
    <name>pEubeli2</name>
</geneLocation>
<protein>
    <recommendedName>
        <fullName evidence="7">Dynamin N-terminal domain-containing protein</fullName>
    </recommendedName>
</protein>
<comment type="subcellular location">
    <subcellularLocation>
        <location evidence="1">Membrane</location>
    </subcellularLocation>
</comment>
<name>C4Z6L4_LACE2</name>
<keyword evidence="6" id="KW-0175">Coiled coil</keyword>
<gene>
    <name evidence="8" type="ordered locus">EUBELI_20461</name>
</gene>
<sequence length="608" mass="70489">MRKKKQMEIYKCGMEAGAAPFEKKYEETAKQIRKTSGHIDELARNQRKNKKIVDAMIDGEQQNQQRIQDLNKIVETGEKALTRYKRKTENIELMMPSVSTTCGSCGHPIESHQLVCSFCGALSKSFPYELVDFDIEKKCMVEVEELAKIIKESNCNDDDWLYQELDDKFRKMKKIKNIAYKAMKDKGEENAPVYRKIYGLTQKFFSDYRKRRIEIAVVGTVKAGKSSLINALIGTHLASVDPTPETSILVKYRTTSEGNYLKINFYTEAQWNKLWSTAKNATVFRNEYDRLGAENIKYEYLNKPQKYITCSSEELPRIMMEWSKSDTPKHFFVKEIEVGYQSDTIPHDVFLVDTPGLSDPVRYRSDITRRYIKRSDWILACITGENLSCQPEFNFLSKVISNKGGDVSKIFVVATKKDMLTNAEGEKKEKEFLIRLGELYNNDSMAVSRFAFVAAEVHLMTTQVIQGINLEPEEKKKFKKALLEIDEDLEFSDVRRKADDILKYASVNDLFDRINKVVLLNRRNYIVNGIINDYIKCMKVINENASLYLDDSKAYLKKLTEDREYDQSQIEKIEQSNRDIEILQGKIRKIRRNLEIEISANSENIIVR</sequence>
<dbReference type="KEGG" id="eel:EUBELI_20461"/>
<dbReference type="PANTHER" id="PTHR10465">
    <property type="entry name" value="TRANSMEMBRANE GTPASE FZO1"/>
    <property type="match status" value="1"/>
</dbReference>
<dbReference type="InterPro" id="IPR027417">
    <property type="entry name" value="P-loop_NTPase"/>
</dbReference>
<evidence type="ECO:0000256" key="2">
    <source>
        <dbReference type="ARBA" id="ARBA00022741"/>
    </source>
</evidence>
<evidence type="ECO:0000256" key="5">
    <source>
        <dbReference type="ARBA" id="ARBA00023136"/>
    </source>
</evidence>
<keyword evidence="3" id="KW-0378">Hydrolase</keyword>
<reference evidence="8 9" key="1">
    <citation type="journal article" date="2009" name="Proc. Natl. Acad. Sci. U.S.A.">
        <title>Characterizing a model human gut microbiota composed of members of its two dominant bacterial phyla.</title>
        <authorList>
            <person name="Mahowald M.A."/>
            <person name="Rey F.E."/>
            <person name="Seedorf H."/>
            <person name="Turnbaugh P.J."/>
            <person name="Fulton R.S."/>
            <person name="Wollam A."/>
            <person name="Shah N."/>
            <person name="Wang C."/>
            <person name="Magrini V."/>
            <person name="Wilson R.K."/>
            <person name="Cantarel B.L."/>
            <person name="Coutinho P.M."/>
            <person name="Henrissat B."/>
            <person name="Crock L.W."/>
            <person name="Russell A."/>
            <person name="Verberkmoes N.C."/>
            <person name="Hettich R.L."/>
            <person name="Gordon J.I."/>
        </authorList>
    </citation>
    <scope>NUCLEOTIDE SEQUENCE [LARGE SCALE GENOMIC DNA]</scope>
    <source>
        <strain evidence="9">ATCC 27750 / DSM 3376 / VPI C15-48 / C15-B4</strain>
        <plasmid evidence="8">unnamed</plasmid>
    </source>
</reference>
<keyword evidence="2" id="KW-0547">Nucleotide-binding</keyword>
<dbReference type="HOGENOM" id="CLU_448877_0_0_9"/>
<dbReference type="Gene3D" id="3.40.50.300">
    <property type="entry name" value="P-loop containing nucleotide triphosphate hydrolases"/>
    <property type="match status" value="1"/>
</dbReference>
<dbReference type="eggNOG" id="COG0699">
    <property type="taxonomic scope" value="Bacteria"/>
</dbReference>
<evidence type="ECO:0000313" key="9">
    <source>
        <dbReference type="Proteomes" id="UP000001476"/>
    </source>
</evidence>
<dbReference type="GO" id="GO:0005525">
    <property type="term" value="F:GTP binding"/>
    <property type="evidence" value="ECO:0007669"/>
    <property type="project" value="UniProtKB-KW"/>
</dbReference>
<evidence type="ECO:0000256" key="4">
    <source>
        <dbReference type="ARBA" id="ARBA00023134"/>
    </source>
</evidence>
<accession>C4Z6L4</accession>
<dbReference type="Pfam" id="PF00350">
    <property type="entry name" value="Dynamin_N"/>
    <property type="match status" value="1"/>
</dbReference>
<proteinExistence type="predicted"/>
<dbReference type="InterPro" id="IPR045063">
    <property type="entry name" value="Dynamin_N"/>
</dbReference>
<keyword evidence="9" id="KW-1185">Reference proteome</keyword>
<dbReference type="GO" id="GO:0016020">
    <property type="term" value="C:membrane"/>
    <property type="evidence" value="ECO:0007669"/>
    <property type="project" value="UniProtKB-SubCell"/>
</dbReference>
<evidence type="ECO:0000256" key="6">
    <source>
        <dbReference type="SAM" id="Coils"/>
    </source>
</evidence>
<evidence type="ECO:0000256" key="1">
    <source>
        <dbReference type="ARBA" id="ARBA00004370"/>
    </source>
</evidence>
<keyword evidence="8" id="KW-0614">Plasmid</keyword>
<dbReference type="GeneID" id="41357177"/>
<dbReference type="InterPro" id="IPR027094">
    <property type="entry name" value="Mitofusin_fam"/>
</dbReference>
<dbReference type="GO" id="GO:0003924">
    <property type="term" value="F:GTPase activity"/>
    <property type="evidence" value="ECO:0007669"/>
    <property type="project" value="InterPro"/>
</dbReference>